<evidence type="ECO:0000256" key="10">
    <source>
        <dbReference type="HAMAP-Rule" id="MF_00121"/>
    </source>
</evidence>
<feature type="domain" description="Asn/Gln amidotransferase" evidence="11">
    <location>
        <begin position="323"/>
        <end position="427"/>
    </location>
</feature>
<comment type="catalytic activity">
    <reaction evidence="8 10">
        <text>L-aspartyl-tRNA(Asn) + L-glutamine + ATP + H2O = L-asparaginyl-tRNA(Asn) + L-glutamate + ADP + phosphate + 2 H(+)</text>
        <dbReference type="Rhea" id="RHEA:14513"/>
        <dbReference type="Rhea" id="RHEA-COMP:9674"/>
        <dbReference type="Rhea" id="RHEA-COMP:9677"/>
        <dbReference type="ChEBI" id="CHEBI:15377"/>
        <dbReference type="ChEBI" id="CHEBI:15378"/>
        <dbReference type="ChEBI" id="CHEBI:29985"/>
        <dbReference type="ChEBI" id="CHEBI:30616"/>
        <dbReference type="ChEBI" id="CHEBI:43474"/>
        <dbReference type="ChEBI" id="CHEBI:58359"/>
        <dbReference type="ChEBI" id="CHEBI:78515"/>
        <dbReference type="ChEBI" id="CHEBI:78516"/>
        <dbReference type="ChEBI" id="CHEBI:456216"/>
    </reaction>
</comment>
<dbReference type="Pfam" id="PF02637">
    <property type="entry name" value="GatB_Yqey"/>
    <property type="match status" value="1"/>
</dbReference>
<dbReference type="NCBIfam" id="TIGR00133">
    <property type="entry name" value="gatB"/>
    <property type="match status" value="1"/>
</dbReference>
<evidence type="ECO:0000256" key="9">
    <source>
        <dbReference type="ARBA" id="ARBA00047913"/>
    </source>
</evidence>
<comment type="catalytic activity">
    <reaction evidence="9 10">
        <text>L-glutamyl-tRNA(Gln) + L-glutamine + ATP + H2O = L-glutaminyl-tRNA(Gln) + L-glutamate + ADP + phosphate + H(+)</text>
        <dbReference type="Rhea" id="RHEA:17521"/>
        <dbReference type="Rhea" id="RHEA-COMP:9681"/>
        <dbReference type="Rhea" id="RHEA-COMP:9684"/>
        <dbReference type="ChEBI" id="CHEBI:15377"/>
        <dbReference type="ChEBI" id="CHEBI:15378"/>
        <dbReference type="ChEBI" id="CHEBI:29985"/>
        <dbReference type="ChEBI" id="CHEBI:30616"/>
        <dbReference type="ChEBI" id="CHEBI:43474"/>
        <dbReference type="ChEBI" id="CHEBI:58359"/>
        <dbReference type="ChEBI" id="CHEBI:78520"/>
        <dbReference type="ChEBI" id="CHEBI:78521"/>
        <dbReference type="ChEBI" id="CHEBI:456216"/>
    </reaction>
</comment>
<comment type="function">
    <text evidence="7 10">Allows the formation of correctly charged Asn-tRNA(Asn) or Gln-tRNA(Gln) through the transamidation of misacylated Asp-tRNA(Asn) or Glu-tRNA(Gln) in organisms which lack either or both of asparaginyl-tRNA or glutaminyl-tRNA synthetases. The reaction takes place in the presence of glutamine and ATP through an activated phospho-Asp-tRNA(Asn) or phospho-Glu-tRNA(Gln).</text>
</comment>
<protein>
    <recommendedName>
        <fullName evidence="10">Aspartyl/glutamyl-tRNA(Asn/Gln) amidotransferase subunit B</fullName>
        <shortName evidence="10">Asp/Glu-ADT subunit B</shortName>
        <ecNumber evidence="10">6.3.5.-</ecNumber>
    </recommendedName>
</protein>
<dbReference type="FunFam" id="1.10.10.410:FF:000001">
    <property type="entry name" value="Aspartyl/glutamyl-tRNA(Asn/Gln) amidotransferase subunit B"/>
    <property type="match status" value="1"/>
</dbReference>
<dbReference type="InterPro" id="IPR014746">
    <property type="entry name" value="Gln_synth/guanido_kin_cat_dom"/>
</dbReference>
<dbReference type="GO" id="GO:0070681">
    <property type="term" value="P:glutaminyl-tRNAGln biosynthesis via transamidation"/>
    <property type="evidence" value="ECO:0007669"/>
    <property type="project" value="TreeGrafter"/>
</dbReference>
<name>A0A1F4VCB6_UNCKA</name>
<evidence type="ECO:0000256" key="1">
    <source>
        <dbReference type="ARBA" id="ARBA00005306"/>
    </source>
</evidence>
<dbReference type="InterPro" id="IPR042114">
    <property type="entry name" value="GatB_C_1"/>
</dbReference>
<dbReference type="NCBIfam" id="NF004012">
    <property type="entry name" value="PRK05477.1-2"/>
    <property type="match status" value="1"/>
</dbReference>
<dbReference type="PANTHER" id="PTHR11659">
    <property type="entry name" value="GLUTAMYL-TRNA GLN AMIDOTRANSFERASE SUBUNIT B MITOCHONDRIAL AND PROKARYOTIC PET112-RELATED"/>
    <property type="match status" value="1"/>
</dbReference>
<evidence type="ECO:0000256" key="6">
    <source>
        <dbReference type="ARBA" id="ARBA00022917"/>
    </source>
</evidence>
<evidence type="ECO:0000256" key="8">
    <source>
        <dbReference type="ARBA" id="ARBA00047380"/>
    </source>
</evidence>
<evidence type="ECO:0000313" key="13">
    <source>
        <dbReference type="Proteomes" id="UP000176504"/>
    </source>
</evidence>
<dbReference type="InterPro" id="IPR018027">
    <property type="entry name" value="Asn/Gln_amidotransferase"/>
</dbReference>
<evidence type="ECO:0000313" key="12">
    <source>
        <dbReference type="EMBL" id="OGC54892.1"/>
    </source>
</evidence>
<reference evidence="12 13" key="1">
    <citation type="journal article" date="2016" name="Nat. Commun.">
        <title>Thousands of microbial genomes shed light on interconnected biogeochemical processes in an aquifer system.</title>
        <authorList>
            <person name="Anantharaman K."/>
            <person name="Brown C.T."/>
            <person name="Hug L.A."/>
            <person name="Sharon I."/>
            <person name="Castelle C.J."/>
            <person name="Probst A.J."/>
            <person name="Thomas B.C."/>
            <person name="Singh A."/>
            <person name="Wilkins M.J."/>
            <person name="Karaoz U."/>
            <person name="Brodie E.L."/>
            <person name="Williams K.H."/>
            <person name="Hubbard S.S."/>
            <person name="Banfield J.F."/>
        </authorList>
    </citation>
    <scope>NUCLEOTIDE SEQUENCE [LARGE SCALE GENOMIC DNA]</scope>
</reference>
<dbReference type="SUPFAM" id="SSF55931">
    <property type="entry name" value="Glutamine synthetase/guanido kinase"/>
    <property type="match status" value="1"/>
</dbReference>
<dbReference type="InterPro" id="IPR023168">
    <property type="entry name" value="GatB_Yqey_C_2"/>
</dbReference>
<dbReference type="InterPro" id="IPR017959">
    <property type="entry name" value="Asn/Gln-tRNA_amidoTrfase_suB/E"/>
</dbReference>
<evidence type="ECO:0000256" key="3">
    <source>
        <dbReference type="ARBA" id="ARBA00022598"/>
    </source>
</evidence>
<dbReference type="SUPFAM" id="SSF89095">
    <property type="entry name" value="GatB/YqeY motif"/>
    <property type="match status" value="2"/>
</dbReference>
<keyword evidence="4 10" id="KW-0547">Nucleotide-binding</keyword>
<keyword evidence="5 10" id="KW-0067">ATP-binding</keyword>
<evidence type="ECO:0000256" key="7">
    <source>
        <dbReference type="ARBA" id="ARBA00024799"/>
    </source>
</evidence>
<dbReference type="NCBIfam" id="NF004014">
    <property type="entry name" value="PRK05477.1-4"/>
    <property type="match status" value="1"/>
</dbReference>
<dbReference type="HAMAP" id="MF_00121">
    <property type="entry name" value="GatB"/>
    <property type="match status" value="1"/>
</dbReference>
<dbReference type="GO" id="GO:0050566">
    <property type="term" value="F:asparaginyl-tRNA synthase (glutamine-hydrolyzing) activity"/>
    <property type="evidence" value="ECO:0007669"/>
    <property type="project" value="RHEA"/>
</dbReference>
<keyword evidence="6 10" id="KW-0648">Protein biosynthesis</keyword>
<dbReference type="SMART" id="SM00845">
    <property type="entry name" value="GatB_Yqey"/>
    <property type="match status" value="1"/>
</dbReference>
<comment type="similarity">
    <text evidence="1 10">Belongs to the GatB/GatE family. GatB subfamily.</text>
</comment>
<dbReference type="InterPro" id="IPR004413">
    <property type="entry name" value="GatB"/>
</dbReference>
<sequence>MKLELVLGLEIHIQLKLKSKMFCRCSADIYQSEPNTLTCPVCLGLPGALPVPNREAIKSTQLLGAALNCKLSGFSKFDRKNYFYPDLPKGYQISQYDLPLCVDGHLDLFSKRVGITRVHLEEDTGKSIHENGLTLLDFNKSGLALVEVVTEPDFRTSTEAVELSKLIQRIVRYLQISDADMEKGQLRLEANVSLRKQGSEKLPTYKVEIKNINSFRFLEKAIKYEVTRQSKLFESGLMPEQENRGWDDIKSVTLSQREKEEAHDYRYFPEPDIPPMEFSSKYLKEIKARVPELPDKKVERFVRIYGIGVDTARVLCESLELSEKFEKASKETDPKRLANLLVNKTDLRNLDVDNLLKRIKVKEDLLDESALKVIVKDVINLKENVKAIKDYKSGKEQSIMFLLGAVMKKANGKADPLLVKEILRKEINES</sequence>
<dbReference type="Gene3D" id="1.10.150.380">
    <property type="entry name" value="GatB domain, N-terminal subdomain"/>
    <property type="match status" value="1"/>
</dbReference>
<dbReference type="PANTHER" id="PTHR11659:SF0">
    <property type="entry name" value="GLUTAMYL-TRNA(GLN) AMIDOTRANSFERASE SUBUNIT B, MITOCHONDRIAL"/>
    <property type="match status" value="1"/>
</dbReference>
<keyword evidence="3 10" id="KW-0436">Ligase</keyword>
<dbReference type="EMBL" id="MEVI01000003">
    <property type="protein sequence ID" value="OGC54892.1"/>
    <property type="molecule type" value="Genomic_DNA"/>
</dbReference>
<evidence type="ECO:0000256" key="4">
    <source>
        <dbReference type="ARBA" id="ARBA00022741"/>
    </source>
</evidence>
<evidence type="ECO:0000256" key="5">
    <source>
        <dbReference type="ARBA" id="ARBA00022840"/>
    </source>
</evidence>
<organism evidence="12 13">
    <name type="scientific">candidate division WWE3 bacterium RIFCSPLOWO2_01_FULL_41_18</name>
    <dbReference type="NCBI Taxonomy" id="1802625"/>
    <lineage>
        <taxon>Bacteria</taxon>
        <taxon>Katanobacteria</taxon>
    </lineage>
</organism>
<accession>A0A1F4VCB6</accession>
<dbReference type="Gene3D" id="1.10.10.410">
    <property type="match status" value="1"/>
</dbReference>
<dbReference type="AlphaFoldDB" id="A0A1F4VCB6"/>
<dbReference type="GO" id="GO:0005524">
    <property type="term" value="F:ATP binding"/>
    <property type="evidence" value="ECO:0007669"/>
    <property type="project" value="UniProtKB-KW"/>
</dbReference>
<proteinExistence type="inferred from homology"/>
<dbReference type="Pfam" id="PF02934">
    <property type="entry name" value="GatB_N"/>
    <property type="match status" value="1"/>
</dbReference>
<dbReference type="Proteomes" id="UP000176504">
    <property type="component" value="Unassembled WGS sequence"/>
</dbReference>
<dbReference type="GO" id="GO:0006412">
    <property type="term" value="P:translation"/>
    <property type="evidence" value="ECO:0007669"/>
    <property type="project" value="UniProtKB-UniRule"/>
</dbReference>
<gene>
    <name evidence="10" type="primary">gatB</name>
    <name evidence="12" type="ORF">A3A78_02820</name>
</gene>
<evidence type="ECO:0000256" key="2">
    <source>
        <dbReference type="ARBA" id="ARBA00011123"/>
    </source>
</evidence>
<evidence type="ECO:0000259" key="11">
    <source>
        <dbReference type="SMART" id="SM00845"/>
    </source>
</evidence>
<comment type="caution">
    <text evidence="12">The sequence shown here is derived from an EMBL/GenBank/DDBJ whole genome shotgun (WGS) entry which is preliminary data.</text>
</comment>
<dbReference type="GO" id="GO:0050567">
    <property type="term" value="F:glutaminyl-tRNA synthase (glutamine-hydrolyzing) activity"/>
    <property type="evidence" value="ECO:0007669"/>
    <property type="project" value="UniProtKB-UniRule"/>
</dbReference>
<dbReference type="InterPro" id="IPR006075">
    <property type="entry name" value="Asn/Gln-tRNA_Trfase_suB/E_cat"/>
</dbReference>
<dbReference type="InterPro" id="IPR003789">
    <property type="entry name" value="Asn/Gln_tRNA_amidoTrase-B-like"/>
</dbReference>
<comment type="subunit">
    <text evidence="2 10">Heterotrimer of A, B and C subunits.</text>
</comment>
<dbReference type="EC" id="6.3.5.-" evidence="10"/>